<reference evidence="1 2" key="1">
    <citation type="submission" date="2018-08" db="EMBL/GenBank/DDBJ databases">
        <title>A genome reference for cultivated species of the human gut microbiota.</title>
        <authorList>
            <person name="Zou Y."/>
            <person name="Xue W."/>
            <person name="Luo G."/>
        </authorList>
    </citation>
    <scope>NUCLEOTIDE SEQUENCE [LARGE SCALE GENOMIC DNA]</scope>
    <source>
        <strain evidence="1 2">OF01-1</strain>
    </source>
</reference>
<organism evidence="1 2">
    <name type="scientific">Bacteroides fragilis</name>
    <dbReference type="NCBI Taxonomy" id="817"/>
    <lineage>
        <taxon>Bacteria</taxon>
        <taxon>Pseudomonadati</taxon>
        <taxon>Bacteroidota</taxon>
        <taxon>Bacteroidia</taxon>
        <taxon>Bacteroidales</taxon>
        <taxon>Bacteroidaceae</taxon>
        <taxon>Bacteroides</taxon>
    </lineage>
</organism>
<dbReference type="EMBL" id="QSDG01000039">
    <property type="protein sequence ID" value="RGY63710.1"/>
    <property type="molecule type" value="Genomic_DNA"/>
</dbReference>
<dbReference type="Proteomes" id="UP000284614">
    <property type="component" value="Unassembled WGS sequence"/>
</dbReference>
<dbReference type="AlphaFoldDB" id="A0A413JRH3"/>
<protein>
    <submittedName>
        <fullName evidence="1">Uncharacterized protein</fullName>
    </submittedName>
</protein>
<evidence type="ECO:0000313" key="1">
    <source>
        <dbReference type="EMBL" id="RGY63710.1"/>
    </source>
</evidence>
<sequence length="67" mass="8134">MDTKTGKEKIYEIKRIAQKAFFSFRQSIRPKETILKRSDYQSDILLTETHRKQRCLPINRVFNKQFL</sequence>
<name>A0A413JRH3_BACFG</name>
<evidence type="ECO:0000313" key="2">
    <source>
        <dbReference type="Proteomes" id="UP000284614"/>
    </source>
</evidence>
<comment type="caution">
    <text evidence="1">The sequence shown here is derived from an EMBL/GenBank/DDBJ whole genome shotgun (WGS) entry which is preliminary data.</text>
</comment>
<proteinExistence type="predicted"/>
<accession>A0A413JRH3</accession>
<gene>
    <name evidence="1" type="ORF">DXA27_22770</name>
</gene>